<dbReference type="AlphaFoldDB" id="A0A0M3HL92"/>
<name>A0A0M3HL92_ASCLU</name>
<evidence type="ECO:0000313" key="1">
    <source>
        <dbReference type="Proteomes" id="UP000036681"/>
    </source>
</evidence>
<organism evidence="1 2">
    <name type="scientific">Ascaris lumbricoides</name>
    <name type="common">Giant roundworm</name>
    <dbReference type="NCBI Taxonomy" id="6252"/>
    <lineage>
        <taxon>Eukaryota</taxon>
        <taxon>Metazoa</taxon>
        <taxon>Ecdysozoa</taxon>
        <taxon>Nematoda</taxon>
        <taxon>Chromadorea</taxon>
        <taxon>Rhabditida</taxon>
        <taxon>Spirurina</taxon>
        <taxon>Ascaridomorpha</taxon>
        <taxon>Ascaridoidea</taxon>
        <taxon>Ascarididae</taxon>
        <taxon>Ascaris</taxon>
    </lineage>
</organism>
<keyword evidence="1" id="KW-1185">Reference proteome</keyword>
<proteinExistence type="predicted"/>
<reference evidence="2" key="1">
    <citation type="submission" date="2017-02" db="UniProtKB">
        <authorList>
            <consortium name="WormBaseParasite"/>
        </authorList>
    </citation>
    <scope>IDENTIFICATION</scope>
</reference>
<dbReference type="WBParaSite" id="ALUE_0000228701-mRNA-1">
    <property type="protein sequence ID" value="ALUE_0000228701-mRNA-1"/>
    <property type="gene ID" value="ALUE_0000228701"/>
</dbReference>
<protein>
    <submittedName>
        <fullName evidence="2">Uncharacterized protein</fullName>
    </submittedName>
</protein>
<sequence length="45" mass="5438">MDIIRVPSRLLILSLSDNAIYRLNYDVQLLTLALFTLRYFRYFNL</sequence>
<evidence type="ECO:0000313" key="2">
    <source>
        <dbReference type="WBParaSite" id="ALUE_0000228701-mRNA-1"/>
    </source>
</evidence>
<accession>A0A0M3HL92</accession>
<dbReference type="Proteomes" id="UP000036681">
    <property type="component" value="Unplaced"/>
</dbReference>